<dbReference type="EMBL" id="BPLQ01003422">
    <property type="protein sequence ID" value="GIY00393.1"/>
    <property type="molecule type" value="Genomic_DNA"/>
</dbReference>
<comment type="caution">
    <text evidence="1">The sequence shown here is derived from an EMBL/GenBank/DDBJ whole genome shotgun (WGS) entry which is preliminary data.</text>
</comment>
<dbReference type="Proteomes" id="UP001054837">
    <property type="component" value="Unassembled WGS sequence"/>
</dbReference>
<evidence type="ECO:0000313" key="2">
    <source>
        <dbReference type="Proteomes" id="UP001054837"/>
    </source>
</evidence>
<reference evidence="1 2" key="1">
    <citation type="submission" date="2021-06" db="EMBL/GenBank/DDBJ databases">
        <title>Caerostris darwini draft genome.</title>
        <authorList>
            <person name="Kono N."/>
            <person name="Arakawa K."/>
        </authorList>
    </citation>
    <scope>NUCLEOTIDE SEQUENCE [LARGE SCALE GENOMIC DNA]</scope>
</reference>
<name>A0AAV4PZ00_9ARAC</name>
<gene>
    <name evidence="1" type="ORF">CDAR_200761</name>
</gene>
<organism evidence="1 2">
    <name type="scientific">Caerostris darwini</name>
    <dbReference type="NCBI Taxonomy" id="1538125"/>
    <lineage>
        <taxon>Eukaryota</taxon>
        <taxon>Metazoa</taxon>
        <taxon>Ecdysozoa</taxon>
        <taxon>Arthropoda</taxon>
        <taxon>Chelicerata</taxon>
        <taxon>Arachnida</taxon>
        <taxon>Araneae</taxon>
        <taxon>Araneomorphae</taxon>
        <taxon>Entelegynae</taxon>
        <taxon>Araneoidea</taxon>
        <taxon>Araneidae</taxon>
        <taxon>Caerostris</taxon>
    </lineage>
</organism>
<accession>A0AAV4PZ00</accession>
<sequence length="111" mass="12445">MSLPHVQISDFIDISRNQNARNKISEQINKPRTSHLWVSNGGKFEIHSGLALKHGSPVYPATQSSEKARCDIIFFSVIAAFKGNEWKYISLGEVNIIGFRAETNCVLVSQR</sequence>
<evidence type="ECO:0000313" key="1">
    <source>
        <dbReference type="EMBL" id="GIY00393.1"/>
    </source>
</evidence>
<proteinExistence type="predicted"/>
<protein>
    <submittedName>
        <fullName evidence="1">Uncharacterized protein</fullName>
    </submittedName>
</protein>
<keyword evidence="2" id="KW-1185">Reference proteome</keyword>
<dbReference type="AlphaFoldDB" id="A0AAV4PZ00"/>